<proteinExistence type="predicted"/>
<dbReference type="SUPFAM" id="SSF55729">
    <property type="entry name" value="Acyl-CoA N-acyltransferases (Nat)"/>
    <property type="match status" value="1"/>
</dbReference>
<dbReference type="CDD" id="cd04301">
    <property type="entry name" value="NAT_SF"/>
    <property type="match status" value="1"/>
</dbReference>
<keyword evidence="4" id="KW-0808">Transferase</keyword>
<evidence type="ECO:0000313" key="5">
    <source>
        <dbReference type="Proteomes" id="UP001597018"/>
    </source>
</evidence>
<feature type="transmembrane region" description="Helical" evidence="1">
    <location>
        <begin position="16"/>
        <end position="35"/>
    </location>
</feature>
<dbReference type="GO" id="GO:0016746">
    <property type="term" value="F:acyltransferase activity"/>
    <property type="evidence" value="ECO:0007669"/>
    <property type="project" value="UniProtKB-KW"/>
</dbReference>
<accession>A0ABW3FVJ7</accession>
<evidence type="ECO:0000259" key="3">
    <source>
        <dbReference type="PROSITE" id="PS51671"/>
    </source>
</evidence>
<evidence type="ECO:0000259" key="2">
    <source>
        <dbReference type="PROSITE" id="PS51186"/>
    </source>
</evidence>
<dbReference type="InterPro" id="IPR000182">
    <property type="entry name" value="GNAT_dom"/>
</dbReference>
<dbReference type="SUPFAM" id="SSF55021">
    <property type="entry name" value="ACT-like"/>
    <property type="match status" value="1"/>
</dbReference>
<dbReference type="Pfam" id="PF00583">
    <property type="entry name" value="Acetyltransf_1"/>
    <property type="match status" value="1"/>
</dbReference>
<dbReference type="Proteomes" id="UP001597018">
    <property type="component" value="Unassembled WGS sequence"/>
</dbReference>
<evidence type="ECO:0000256" key="1">
    <source>
        <dbReference type="SAM" id="Phobius"/>
    </source>
</evidence>
<feature type="domain" description="ACT" evidence="3">
    <location>
        <begin position="89"/>
        <end position="168"/>
    </location>
</feature>
<protein>
    <submittedName>
        <fullName evidence="4">GNAT family N-acetyltransferase</fullName>
        <ecNumber evidence="4">2.3.-.-</ecNumber>
    </submittedName>
</protein>
<keyword evidence="4" id="KW-0012">Acyltransferase</keyword>
<keyword evidence="1" id="KW-0812">Transmembrane</keyword>
<name>A0ABW3FVJ7_9PSEU</name>
<keyword evidence="1" id="KW-1133">Transmembrane helix</keyword>
<keyword evidence="5" id="KW-1185">Reference proteome</keyword>
<dbReference type="Pfam" id="PF01842">
    <property type="entry name" value="ACT"/>
    <property type="match status" value="1"/>
</dbReference>
<dbReference type="EMBL" id="JBHTIW010000022">
    <property type="protein sequence ID" value="MFD0922569.1"/>
    <property type="molecule type" value="Genomic_DNA"/>
</dbReference>
<dbReference type="PROSITE" id="PS51186">
    <property type="entry name" value="GNAT"/>
    <property type="match status" value="1"/>
</dbReference>
<evidence type="ECO:0000313" key="4">
    <source>
        <dbReference type="EMBL" id="MFD0922569.1"/>
    </source>
</evidence>
<dbReference type="PROSITE" id="PS51671">
    <property type="entry name" value="ACT"/>
    <property type="match status" value="1"/>
</dbReference>
<reference evidence="5" key="1">
    <citation type="journal article" date="2019" name="Int. J. Syst. Evol. Microbiol.">
        <title>The Global Catalogue of Microorganisms (GCM) 10K type strain sequencing project: providing services to taxonomists for standard genome sequencing and annotation.</title>
        <authorList>
            <consortium name="The Broad Institute Genomics Platform"/>
            <consortium name="The Broad Institute Genome Sequencing Center for Infectious Disease"/>
            <person name="Wu L."/>
            <person name="Ma J."/>
        </authorList>
    </citation>
    <scope>NUCLEOTIDE SEQUENCE [LARGE SCALE GENOMIC DNA]</scope>
    <source>
        <strain evidence="5">CCUG 56401</strain>
    </source>
</reference>
<dbReference type="InterPro" id="IPR016181">
    <property type="entry name" value="Acyl_CoA_acyltransferase"/>
</dbReference>
<sequence length="425" mass="45437">MATGERRQRHGWTRELVELAVLVLAAGTLHLFVPATRGPDAVSPVLLALGASLLVAAAANTRRRRRRVVPASPAPEVDGVAEQRRRLWRLRISLADTPGRLARLAAELAALGGDIRTMQVHPMPDGVVDEVLMHAPEAVREADLVRAARRAGAREVRALRADVRELDDVPTRTIGLAADLLTGRTELVRALRGLIGHVEVRWQEERADDALAEGTMCLSDPGGGVLVLRRPGASFTPAEYARARALAEFAAGCRARSRPDPRRVAVAGGEVAVRPADRDDAELVAEFHARCSAASRYRRYFSPGPQGERGVLRLLTPALGRTLLALGPDGDVVGMGNLMYDGDSAELALLVRDDRQRRGIGSALARGLVGQAAELGVTTLTAHTHVDNIAVARTLRGAGLKLVGAPEPGEWSWARDLRSTPVAAG</sequence>
<feature type="transmembrane region" description="Helical" evidence="1">
    <location>
        <begin position="41"/>
        <end position="59"/>
    </location>
</feature>
<organism evidence="4 5">
    <name type="scientific">Saccharopolyspora rosea</name>
    <dbReference type="NCBI Taxonomy" id="524884"/>
    <lineage>
        <taxon>Bacteria</taxon>
        <taxon>Bacillati</taxon>
        <taxon>Actinomycetota</taxon>
        <taxon>Actinomycetes</taxon>
        <taxon>Pseudonocardiales</taxon>
        <taxon>Pseudonocardiaceae</taxon>
        <taxon>Saccharopolyspora</taxon>
    </lineage>
</organism>
<dbReference type="InterPro" id="IPR045865">
    <property type="entry name" value="ACT-like_dom_sf"/>
</dbReference>
<dbReference type="Gene3D" id="3.40.630.30">
    <property type="match status" value="1"/>
</dbReference>
<dbReference type="InterPro" id="IPR002912">
    <property type="entry name" value="ACT_dom"/>
</dbReference>
<comment type="caution">
    <text evidence="4">The sequence shown here is derived from an EMBL/GenBank/DDBJ whole genome shotgun (WGS) entry which is preliminary data.</text>
</comment>
<dbReference type="EC" id="2.3.-.-" evidence="4"/>
<gene>
    <name evidence="4" type="ORF">ACFQ16_22720</name>
</gene>
<keyword evidence="1" id="KW-0472">Membrane</keyword>
<feature type="domain" description="N-acetyltransferase" evidence="2">
    <location>
        <begin position="271"/>
        <end position="418"/>
    </location>
</feature>
<dbReference type="RefSeq" id="WP_263252297.1">
    <property type="nucleotide sequence ID" value="NZ_BAABLT010000054.1"/>
</dbReference>